<accession>A0A0F9QTA1</accession>
<evidence type="ECO:0000313" key="1">
    <source>
        <dbReference type="EMBL" id="KKN16311.1"/>
    </source>
</evidence>
<gene>
    <name evidence="1" type="ORF">LCGC14_0977180</name>
</gene>
<dbReference type="AlphaFoldDB" id="A0A0F9QTA1"/>
<proteinExistence type="predicted"/>
<comment type="caution">
    <text evidence="1">The sequence shown here is derived from an EMBL/GenBank/DDBJ whole genome shotgun (WGS) entry which is preliminary data.</text>
</comment>
<sequence length="44" mass="5293">MNLLASCHLNSKCYDFFNNKIRNELRISTIGIKKKLEPFMDLFW</sequence>
<name>A0A0F9QTA1_9ZZZZ</name>
<organism evidence="1">
    <name type="scientific">marine sediment metagenome</name>
    <dbReference type="NCBI Taxonomy" id="412755"/>
    <lineage>
        <taxon>unclassified sequences</taxon>
        <taxon>metagenomes</taxon>
        <taxon>ecological metagenomes</taxon>
    </lineage>
</organism>
<dbReference type="EMBL" id="LAZR01003626">
    <property type="protein sequence ID" value="KKN16311.1"/>
    <property type="molecule type" value="Genomic_DNA"/>
</dbReference>
<protein>
    <submittedName>
        <fullName evidence="1">Uncharacterized protein</fullName>
    </submittedName>
</protein>
<reference evidence="1" key="1">
    <citation type="journal article" date="2015" name="Nature">
        <title>Complex archaea that bridge the gap between prokaryotes and eukaryotes.</title>
        <authorList>
            <person name="Spang A."/>
            <person name="Saw J.H."/>
            <person name="Jorgensen S.L."/>
            <person name="Zaremba-Niedzwiedzka K."/>
            <person name="Martijn J."/>
            <person name="Lind A.E."/>
            <person name="van Eijk R."/>
            <person name="Schleper C."/>
            <person name="Guy L."/>
            <person name="Ettema T.J."/>
        </authorList>
    </citation>
    <scope>NUCLEOTIDE SEQUENCE</scope>
</reference>